<organism evidence="2 3">
    <name type="scientific">Lasallia pustulata</name>
    <dbReference type="NCBI Taxonomy" id="136370"/>
    <lineage>
        <taxon>Eukaryota</taxon>
        <taxon>Fungi</taxon>
        <taxon>Dikarya</taxon>
        <taxon>Ascomycota</taxon>
        <taxon>Pezizomycotina</taxon>
        <taxon>Lecanoromycetes</taxon>
        <taxon>OSLEUM clade</taxon>
        <taxon>Umbilicariomycetidae</taxon>
        <taxon>Umbilicariales</taxon>
        <taxon>Umbilicariaceae</taxon>
        <taxon>Lasallia</taxon>
    </lineage>
</organism>
<comment type="caution">
    <text evidence="2">The sequence shown here is derived from an EMBL/GenBank/DDBJ whole genome shotgun (WGS) entry which is preliminary data.</text>
</comment>
<gene>
    <name evidence="2" type="ORF">FRX48_04322</name>
</gene>
<reference evidence="2 3" key="1">
    <citation type="submission" date="2019-09" db="EMBL/GenBank/DDBJ databases">
        <title>The hologenome of the rock-dwelling lichen Lasallia pustulata.</title>
        <authorList>
            <person name="Greshake Tzovaras B."/>
            <person name="Segers F."/>
            <person name="Bicker A."/>
            <person name="Dal Grande F."/>
            <person name="Otte J."/>
            <person name="Hankeln T."/>
            <person name="Schmitt I."/>
            <person name="Ebersberger I."/>
        </authorList>
    </citation>
    <scope>NUCLEOTIDE SEQUENCE [LARGE SCALE GENOMIC DNA]</scope>
    <source>
        <strain evidence="2">A1-1</strain>
    </source>
</reference>
<evidence type="ECO:0000313" key="3">
    <source>
        <dbReference type="Proteomes" id="UP000324767"/>
    </source>
</evidence>
<feature type="region of interest" description="Disordered" evidence="1">
    <location>
        <begin position="87"/>
        <end position="119"/>
    </location>
</feature>
<proteinExistence type="predicted"/>
<name>A0A5M8PRM1_9LECA</name>
<sequence>MSAAHFEAMRSRDEKYYHQKPVADWTLQLHQTDRLPAHCAILEHLKGRDQYYAFLLGGQQQRRDKERSMTQYVQEWSDNWARISGFGEGRKRTDRQAQALQPASHATTPNGGRRWLGHA</sequence>
<feature type="compositionally biased region" description="Polar residues" evidence="1">
    <location>
        <begin position="96"/>
        <end position="110"/>
    </location>
</feature>
<accession>A0A5M8PRM1</accession>
<dbReference type="Proteomes" id="UP000324767">
    <property type="component" value="Unassembled WGS sequence"/>
</dbReference>
<evidence type="ECO:0000313" key="2">
    <source>
        <dbReference type="EMBL" id="KAA6412171.1"/>
    </source>
</evidence>
<protein>
    <submittedName>
        <fullName evidence="2">Uncharacterized protein</fullName>
    </submittedName>
</protein>
<evidence type="ECO:0000256" key="1">
    <source>
        <dbReference type="SAM" id="MobiDB-lite"/>
    </source>
</evidence>
<dbReference type="AlphaFoldDB" id="A0A5M8PRM1"/>
<dbReference type="EMBL" id="VXIT01000006">
    <property type="protein sequence ID" value="KAA6412171.1"/>
    <property type="molecule type" value="Genomic_DNA"/>
</dbReference>